<feature type="compositionally biased region" description="Polar residues" evidence="1">
    <location>
        <begin position="37"/>
        <end position="49"/>
    </location>
</feature>
<gene>
    <name evidence="2" type="ORF">ERUC_LOCUS2043</name>
</gene>
<dbReference type="Proteomes" id="UP001642260">
    <property type="component" value="Unassembled WGS sequence"/>
</dbReference>
<name>A0ABC8IRY3_ERUVS</name>
<comment type="caution">
    <text evidence="2">The sequence shown here is derived from an EMBL/GenBank/DDBJ whole genome shotgun (WGS) entry which is preliminary data.</text>
</comment>
<reference evidence="2 3" key="1">
    <citation type="submission" date="2022-03" db="EMBL/GenBank/DDBJ databases">
        <authorList>
            <person name="Macdonald S."/>
            <person name="Ahmed S."/>
            <person name="Newling K."/>
        </authorList>
    </citation>
    <scope>NUCLEOTIDE SEQUENCE [LARGE SCALE GENOMIC DNA]</scope>
</reference>
<protein>
    <submittedName>
        <fullName evidence="2">Uncharacterized protein</fullName>
    </submittedName>
</protein>
<evidence type="ECO:0000256" key="1">
    <source>
        <dbReference type="SAM" id="MobiDB-lite"/>
    </source>
</evidence>
<feature type="region of interest" description="Disordered" evidence="1">
    <location>
        <begin position="34"/>
        <end position="63"/>
    </location>
</feature>
<accession>A0ABC8IRY3</accession>
<dbReference type="AlphaFoldDB" id="A0ABC8IRY3"/>
<sequence>MQYQPGTGAFGARSSSYILWTDKMYKVELESEDKSMLPSNSGHGVSQSPVDKLNMDTILVPES</sequence>
<evidence type="ECO:0000313" key="3">
    <source>
        <dbReference type="Proteomes" id="UP001642260"/>
    </source>
</evidence>
<organism evidence="2 3">
    <name type="scientific">Eruca vesicaria subsp. sativa</name>
    <name type="common">Garden rocket</name>
    <name type="synonym">Eruca sativa</name>
    <dbReference type="NCBI Taxonomy" id="29727"/>
    <lineage>
        <taxon>Eukaryota</taxon>
        <taxon>Viridiplantae</taxon>
        <taxon>Streptophyta</taxon>
        <taxon>Embryophyta</taxon>
        <taxon>Tracheophyta</taxon>
        <taxon>Spermatophyta</taxon>
        <taxon>Magnoliopsida</taxon>
        <taxon>eudicotyledons</taxon>
        <taxon>Gunneridae</taxon>
        <taxon>Pentapetalae</taxon>
        <taxon>rosids</taxon>
        <taxon>malvids</taxon>
        <taxon>Brassicales</taxon>
        <taxon>Brassicaceae</taxon>
        <taxon>Brassiceae</taxon>
        <taxon>Eruca</taxon>
    </lineage>
</organism>
<dbReference type="EMBL" id="CAKOAT010050822">
    <property type="protein sequence ID" value="CAH8296683.1"/>
    <property type="molecule type" value="Genomic_DNA"/>
</dbReference>
<keyword evidence="3" id="KW-1185">Reference proteome</keyword>
<proteinExistence type="predicted"/>
<evidence type="ECO:0000313" key="2">
    <source>
        <dbReference type="EMBL" id="CAH8296683.1"/>
    </source>
</evidence>